<reference evidence="9 10" key="1">
    <citation type="submission" date="2014-01" db="EMBL/GenBank/DDBJ databases">
        <title>Roseivivax halodurans JCM 10272 Genome Sequencing.</title>
        <authorList>
            <person name="Lai Q."/>
            <person name="Li G."/>
            <person name="Shao Z."/>
        </authorList>
    </citation>
    <scope>NUCLEOTIDE SEQUENCE [LARGE SCALE GENOMIC DNA]</scope>
    <source>
        <strain evidence="9 10">JCM 10272</strain>
    </source>
</reference>
<dbReference type="InterPro" id="IPR010280">
    <property type="entry name" value="U5_MeTrfase_fam"/>
</dbReference>
<evidence type="ECO:0000256" key="2">
    <source>
        <dbReference type="ARBA" id="ARBA00022603"/>
    </source>
</evidence>
<dbReference type="EMBL" id="JALZ01000007">
    <property type="protein sequence ID" value="ETX15031.1"/>
    <property type="molecule type" value="Genomic_DNA"/>
</dbReference>
<dbReference type="RefSeq" id="WP_037261264.1">
    <property type="nucleotide sequence ID" value="NZ_JALZ01000007.1"/>
</dbReference>
<keyword evidence="1" id="KW-0408">Iron</keyword>
<dbReference type="GO" id="GO:0070475">
    <property type="term" value="P:rRNA base methylation"/>
    <property type="evidence" value="ECO:0007669"/>
    <property type="project" value="TreeGrafter"/>
</dbReference>
<feature type="binding site" evidence="6">
    <location>
        <position position="339"/>
    </location>
    <ligand>
        <name>S-adenosyl-L-methionine</name>
        <dbReference type="ChEBI" id="CHEBI:59789"/>
    </ligand>
</feature>
<feature type="binding site" evidence="6">
    <location>
        <position position="291"/>
    </location>
    <ligand>
        <name>S-adenosyl-L-methionine</name>
        <dbReference type="ChEBI" id="CHEBI:59789"/>
    </ligand>
</feature>
<evidence type="ECO:0000256" key="3">
    <source>
        <dbReference type="ARBA" id="ARBA00022679"/>
    </source>
</evidence>
<feature type="domain" description="TRAM" evidence="8">
    <location>
        <begin position="4"/>
        <end position="35"/>
    </location>
</feature>
<dbReference type="CDD" id="cd02440">
    <property type="entry name" value="AdoMet_MTases"/>
    <property type="match status" value="1"/>
</dbReference>
<dbReference type="Proteomes" id="UP000022447">
    <property type="component" value="Unassembled WGS sequence"/>
</dbReference>
<evidence type="ECO:0000313" key="10">
    <source>
        <dbReference type="Proteomes" id="UP000022447"/>
    </source>
</evidence>
<dbReference type="Pfam" id="PF01938">
    <property type="entry name" value="TRAM"/>
    <property type="match status" value="1"/>
</dbReference>
<sequence>MPTLTIDRLGHLGDGIAHADSQTIFVPGALPGEEVSGEIAGDILAKPRIVTPSPDRVAPPCRHAKACGGCQVQHASDAFVAGWKQDVVATALAAHGIETEFRKIATSPPRSRRRATFSSRRTKGGALAGFHQKRSDVIVSVPDCLVVHPDIAHALPLAEELARLGGSRKGELDVAVTRSEAGLDIVVRGGKPADGALRVELARLAEDNDLARLSWGEDETLERRPPHITFGPTRVTPPPGAFLQATPQGEAALRDGVFEAVGGAKRVADLFSGCGTFALPLSDRAEVHAIEASRAMLAALDAGWRHAGGLRKVTTEARDLFRAPVIAGDLEAYDAVVMDPPRAGAEAQVAEIAEAQVPRIAHVSCNPVTFARDSATLIRAGYRLDWVQVVDQFRWSTHVEIVAQLTLS</sequence>
<dbReference type="Gene3D" id="2.40.50.140">
    <property type="entry name" value="Nucleic acid-binding proteins"/>
    <property type="match status" value="1"/>
</dbReference>
<dbReference type="PROSITE" id="PS51687">
    <property type="entry name" value="SAM_MT_RNA_M5U"/>
    <property type="match status" value="1"/>
</dbReference>
<dbReference type="GO" id="GO:0070041">
    <property type="term" value="F:rRNA (uridine-C5-)-methyltransferase activity"/>
    <property type="evidence" value="ECO:0007669"/>
    <property type="project" value="TreeGrafter"/>
</dbReference>
<dbReference type="STRING" id="1449350.OCH239_19740"/>
<dbReference type="SUPFAM" id="SSF50249">
    <property type="entry name" value="Nucleic acid-binding proteins"/>
    <property type="match status" value="1"/>
</dbReference>
<keyword evidence="2 6" id="KW-0489">Methyltransferase</keyword>
<organism evidence="9 10">
    <name type="scientific">Roseivivax halodurans JCM 10272</name>
    <dbReference type="NCBI Taxonomy" id="1449350"/>
    <lineage>
        <taxon>Bacteria</taxon>
        <taxon>Pseudomonadati</taxon>
        <taxon>Pseudomonadota</taxon>
        <taxon>Alphaproteobacteria</taxon>
        <taxon>Rhodobacterales</taxon>
        <taxon>Roseobacteraceae</taxon>
        <taxon>Roseivivax</taxon>
    </lineage>
</organism>
<keyword evidence="3 6" id="KW-0808">Transferase</keyword>
<gene>
    <name evidence="9" type="ORF">OCH239_19740</name>
</gene>
<feature type="binding site" evidence="6">
    <location>
        <position position="244"/>
    </location>
    <ligand>
        <name>S-adenosyl-L-methionine</name>
        <dbReference type="ChEBI" id="CHEBI:59789"/>
    </ligand>
</feature>
<dbReference type="GO" id="GO:0051539">
    <property type="term" value="F:4 iron, 4 sulfur cluster binding"/>
    <property type="evidence" value="ECO:0007669"/>
    <property type="project" value="UniProtKB-KW"/>
</dbReference>
<protein>
    <submittedName>
        <fullName evidence="9">RNA methyltransferase</fullName>
    </submittedName>
</protein>
<evidence type="ECO:0000256" key="6">
    <source>
        <dbReference type="PROSITE-ProRule" id="PRU01024"/>
    </source>
</evidence>
<proteinExistence type="inferred from homology"/>
<evidence type="ECO:0000256" key="5">
    <source>
        <dbReference type="ARBA" id="ARBA00023014"/>
    </source>
</evidence>
<dbReference type="Gene3D" id="3.40.50.150">
    <property type="entry name" value="Vaccinia Virus protein VP39"/>
    <property type="match status" value="1"/>
</dbReference>
<feature type="active site" description="Nucleophile" evidence="6">
    <location>
        <position position="365"/>
    </location>
</feature>
<dbReference type="AlphaFoldDB" id="X7EIN8"/>
<dbReference type="OrthoDB" id="9804590at2"/>
<comment type="similarity">
    <text evidence="6">Belongs to the class I-like SAM-binding methyltransferase superfamily. RNA M5U methyltransferase family.</text>
</comment>
<accession>X7EIN8</accession>
<dbReference type="eggNOG" id="COG2265">
    <property type="taxonomic scope" value="Bacteria"/>
</dbReference>
<dbReference type="InterPro" id="IPR030390">
    <property type="entry name" value="MeTrfase_TrmA_AS"/>
</dbReference>
<dbReference type="InterPro" id="IPR012340">
    <property type="entry name" value="NA-bd_OB-fold"/>
</dbReference>
<keyword evidence="1" id="KW-0479">Metal-binding</keyword>
<feature type="binding site" evidence="6">
    <location>
        <position position="271"/>
    </location>
    <ligand>
        <name>S-adenosyl-L-methionine</name>
        <dbReference type="ChEBI" id="CHEBI:59789"/>
    </ligand>
</feature>
<evidence type="ECO:0000256" key="1">
    <source>
        <dbReference type="ARBA" id="ARBA00022485"/>
    </source>
</evidence>
<dbReference type="PANTHER" id="PTHR11061:SF49">
    <property type="entry name" value="23S RRNA (URACIL(1939)-C(5))-METHYLTRANSFERASE RLMD"/>
    <property type="match status" value="1"/>
</dbReference>
<dbReference type="PANTHER" id="PTHR11061">
    <property type="entry name" value="RNA M5U METHYLTRANSFERASE"/>
    <property type="match status" value="1"/>
</dbReference>
<dbReference type="PATRIC" id="fig|1449350.3.peg.1853"/>
<dbReference type="PROSITE" id="PS01230">
    <property type="entry name" value="TRMA_1"/>
    <property type="match status" value="1"/>
</dbReference>
<feature type="active site" evidence="7">
    <location>
        <position position="365"/>
    </location>
</feature>
<dbReference type="Pfam" id="PF05958">
    <property type="entry name" value="tRNA_U5-meth_tr"/>
    <property type="match status" value="1"/>
</dbReference>
<name>X7EIN8_9RHOB</name>
<comment type="caution">
    <text evidence="9">The sequence shown here is derived from an EMBL/GenBank/DDBJ whole genome shotgun (WGS) entry which is preliminary data.</text>
</comment>
<evidence type="ECO:0000256" key="4">
    <source>
        <dbReference type="ARBA" id="ARBA00022691"/>
    </source>
</evidence>
<evidence type="ECO:0000313" key="9">
    <source>
        <dbReference type="EMBL" id="ETX15031.1"/>
    </source>
</evidence>
<keyword evidence="5" id="KW-0411">Iron-sulfur</keyword>
<dbReference type="Gene3D" id="2.40.50.1070">
    <property type="match status" value="1"/>
</dbReference>
<keyword evidence="10" id="KW-1185">Reference proteome</keyword>
<keyword evidence="4 6" id="KW-0949">S-adenosyl-L-methionine</keyword>
<dbReference type="SUPFAM" id="SSF53335">
    <property type="entry name" value="S-adenosyl-L-methionine-dependent methyltransferases"/>
    <property type="match status" value="1"/>
</dbReference>
<dbReference type="InterPro" id="IPR029063">
    <property type="entry name" value="SAM-dependent_MTases_sf"/>
</dbReference>
<evidence type="ECO:0000259" key="8">
    <source>
        <dbReference type="Pfam" id="PF01938"/>
    </source>
</evidence>
<keyword evidence="1" id="KW-0004">4Fe-4S</keyword>
<evidence type="ECO:0000256" key="7">
    <source>
        <dbReference type="PROSITE-ProRule" id="PRU10015"/>
    </source>
</evidence>
<dbReference type="InterPro" id="IPR002792">
    <property type="entry name" value="TRAM_dom"/>
</dbReference>